<feature type="region of interest" description="Disordered" evidence="1">
    <location>
        <begin position="203"/>
        <end position="253"/>
    </location>
</feature>
<keyword evidence="3" id="KW-1185">Reference proteome</keyword>
<accession>A0A9K3GQ83</accession>
<comment type="caution">
    <text evidence="2">The sequence shown here is derived from an EMBL/GenBank/DDBJ whole genome shotgun (WGS) entry which is preliminary data.</text>
</comment>
<dbReference type="AlphaFoldDB" id="A0A9K3GQ83"/>
<feature type="compositionally biased region" description="Basic and acidic residues" evidence="1">
    <location>
        <begin position="9"/>
        <end position="23"/>
    </location>
</feature>
<feature type="region of interest" description="Disordered" evidence="1">
    <location>
        <begin position="1"/>
        <end position="23"/>
    </location>
</feature>
<feature type="non-terminal residue" evidence="2">
    <location>
        <position position="253"/>
    </location>
</feature>
<dbReference type="Proteomes" id="UP000265618">
    <property type="component" value="Unassembled WGS sequence"/>
</dbReference>
<evidence type="ECO:0000313" key="2">
    <source>
        <dbReference type="EMBL" id="GIQ90675.1"/>
    </source>
</evidence>
<protein>
    <submittedName>
        <fullName evidence="2">Uncharacterized protein</fullName>
    </submittedName>
</protein>
<evidence type="ECO:0000256" key="1">
    <source>
        <dbReference type="SAM" id="MobiDB-lite"/>
    </source>
</evidence>
<organism evidence="2 3">
    <name type="scientific">Kipferlia bialata</name>
    <dbReference type="NCBI Taxonomy" id="797122"/>
    <lineage>
        <taxon>Eukaryota</taxon>
        <taxon>Metamonada</taxon>
        <taxon>Carpediemonas-like organisms</taxon>
        <taxon>Kipferlia</taxon>
    </lineage>
</organism>
<evidence type="ECO:0000313" key="3">
    <source>
        <dbReference type="Proteomes" id="UP000265618"/>
    </source>
</evidence>
<dbReference type="EMBL" id="BDIP01006509">
    <property type="protein sequence ID" value="GIQ90675.1"/>
    <property type="molecule type" value="Genomic_DNA"/>
</dbReference>
<reference evidence="2 3" key="1">
    <citation type="journal article" date="2018" name="PLoS ONE">
        <title>The draft genome of Kipferlia bialata reveals reductive genome evolution in fornicate parasites.</title>
        <authorList>
            <person name="Tanifuji G."/>
            <person name="Takabayashi S."/>
            <person name="Kume K."/>
            <person name="Takagi M."/>
            <person name="Nakayama T."/>
            <person name="Kamikawa R."/>
            <person name="Inagaki Y."/>
            <person name="Hashimoto T."/>
        </authorList>
    </citation>
    <scope>NUCLEOTIDE SEQUENCE [LARGE SCALE GENOMIC DNA]</scope>
    <source>
        <strain evidence="2">NY0173</strain>
    </source>
</reference>
<name>A0A9K3GQ83_9EUKA</name>
<feature type="non-terminal residue" evidence="2">
    <location>
        <position position="1"/>
    </location>
</feature>
<feature type="compositionally biased region" description="Acidic residues" evidence="1">
    <location>
        <begin position="227"/>
        <end position="237"/>
    </location>
</feature>
<gene>
    <name evidence="2" type="ORF">KIPB_013556</name>
</gene>
<sequence>FDPSDPLELSEKAPEDRGDGRDRERAVQRAIARQRHLEAPGMAVSVASVALSSELQGLITTDNVGVAVSLLDDRHTYEAWIRAVTADGTSPVLPAMEVNIATKAGHVYPADPGGDAGFAIDVLRRLPSARRVAVLGDGAMPVVVPFDIDLSGSHRRPNDHTHLILELFDMGTNPNLCDRMCECIAVAAIPLADVLDEELSVPSTIKQEHSNGRRNLSTTPRRVEGGVDVEEQSDSDDYQDHDLPDGGRIWAPH</sequence>
<proteinExistence type="predicted"/>